<keyword evidence="2" id="KW-1185">Reference proteome</keyword>
<organism evidence="1 2">
    <name type="scientific">Pisolithus microcarpus 441</name>
    <dbReference type="NCBI Taxonomy" id="765257"/>
    <lineage>
        <taxon>Eukaryota</taxon>
        <taxon>Fungi</taxon>
        <taxon>Dikarya</taxon>
        <taxon>Basidiomycota</taxon>
        <taxon>Agaricomycotina</taxon>
        <taxon>Agaricomycetes</taxon>
        <taxon>Agaricomycetidae</taxon>
        <taxon>Boletales</taxon>
        <taxon>Sclerodermatineae</taxon>
        <taxon>Pisolithaceae</taxon>
        <taxon>Pisolithus</taxon>
    </lineage>
</organism>
<gene>
    <name evidence="1" type="ORF">PISMIDRAFT_679237</name>
</gene>
<evidence type="ECO:0000313" key="1">
    <source>
        <dbReference type="EMBL" id="KIK23517.1"/>
    </source>
</evidence>
<dbReference type="AlphaFoldDB" id="A0A0C9ZMF2"/>
<dbReference type="HOGENOM" id="CLU_2639022_0_0_1"/>
<proteinExistence type="predicted"/>
<sequence>MVPRDNQELYSSASPIASTHRRIAFTADNVDALEFRLSSIQLNWCSAPPTNRGCSTTSVDKSRFASLAVCMTALSVH</sequence>
<accession>A0A0C9ZMF2</accession>
<evidence type="ECO:0000313" key="2">
    <source>
        <dbReference type="Proteomes" id="UP000054018"/>
    </source>
</evidence>
<dbReference type="Proteomes" id="UP000054018">
    <property type="component" value="Unassembled WGS sequence"/>
</dbReference>
<dbReference type="EMBL" id="KN833725">
    <property type="protein sequence ID" value="KIK23517.1"/>
    <property type="molecule type" value="Genomic_DNA"/>
</dbReference>
<name>A0A0C9ZMF2_9AGAM</name>
<reference evidence="1 2" key="1">
    <citation type="submission" date="2014-04" db="EMBL/GenBank/DDBJ databases">
        <authorList>
            <consortium name="DOE Joint Genome Institute"/>
            <person name="Kuo A."/>
            <person name="Kohler A."/>
            <person name="Costa M.D."/>
            <person name="Nagy L.G."/>
            <person name="Floudas D."/>
            <person name="Copeland A."/>
            <person name="Barry K.W."/>
            <person name="Cichocki N."/>
            <person name="Veneault-Fourrey C."/>
            <person name="LaButti K."/>
            <person name="Lindquist E.A."/>
            <person name="Lipzen A."/>
            <person name="Lundell T."/>
            <person name="Morin E."/>
            <person name="Murat C."/>
            <person name="Sun H."/>
            <person name="Tunlid A."/>
            <person name="Henrissat B."/>
            <person name="Grigoriev I.V."/>
            <person name="Hibbett D.S."/>
            <person name="Martin F."/>
            <person name="Nordberg H.P."/>
            <person name="Cantor M.N."/>
            <person name="Hua S.X."/>
        </authorList>
    </citation>
    <scope>NUCLEOTIDE SEQUENCE [LARGE SCALE GENOMIC DNA]</scope>
    <source>
        <strain evidence="1 2">441</strain>
    </source>
</reference>
<protein>
    <submittedName>
        <fullName evidence="1">Uncharacterized protein</fullName>
    </submittedName>
</protein>
<reference evidence="2" key="2">
    <citation type="submission" date="2015-01" db="EMBL/GenBank/DDBJ databases">
        <title>Evolutionary Origins and Diversification of the Mycorrhizal Mutualists.</title>
        <authorList>
            <consortium name="DOE Joint Genome Institute"/>
            <consortium name="Mycorrhizal Genomics Consortium"/>
            <person name="Kohler A."/>
            <person name="Kuo A."/>
            <person name="Nagy L.G."/>
            <person name="Floudas D."/>
            <person name="Copeland A."/>
            <person name="Barry K.W."/>
            <person name="Cichocki N."/>
            <person name="Veneault-Fourrey C."/>
            <person name="LaButti K."/>
            <person name="Lindquist E.A."/>
            <person name="Lipzen A."/>
            <person name="Lundell T."/>
            <person name="Morin E."/>
            <person name="Murat C."/>
            <person name="Riley R."/>
            <person name="Ohm R."/>
            <person name="Sun H."/>
            <person name="Tunlid A."/>
            <person name="Henrissat B."/>
            <person name="Grigoriev I.V."/>
            <person name="Hibbett D.S."/>
            <person name="Martin F."/>
        </authorList>
    </citation>
    <scope>NUCLEOTIDE SEQUENCE [LARGE SCALE GENOMIC DNA]</scope>
    <source>
        <strain evidence="2">441</strain>
    </source>
</reference>